<keyword evidence="3" id="KW-1185">Reference proteome</keyword>
<evidence type="ECO:0000256" key="1">
    <source>
        <dbReference type="SAM" id="MobiDB-lite"/>
    </source>
</evidence>
<name>A0A3M7R1I1_BRAPC</name>
<sequence length="69" mass="7016">MDVVIFVCCHFRQNWMVDDFRLVCGCEACKIEKDNALSFISGGGGGGGGAGTGRGGGNGGGTNDITSEL</sequence>
<dbReference type="AlphaFoldDB" id="A0A3M7R1I1"/>
<feature type="region of interest" description="Disordered" evidence="1">
    <location>
        <begin position="45"/>
        <end position="69"/>
    </location>
</feature>
<gene>
    <name evidence="2" type="ORF">BpHYR1_034227</name>
</gene>
<comment type="caution">
    <text evidence="2">The sequence shown here is derived from an EMBL/GenBank/DDBJ whole genome shotgun (WGS) entry which is preliminary data.</text>
</comment>
<protein>
    <submittedName>
        <fullName evidence="2">Uncharacterized protein</fullName>
    </submittedName>
</protein>
<reference evidence="2 3" key="1">
    <citation type="journal article" date="2018" name="Sci. Rep.">
        <title>Genomic signatures of local adaptation to the degree of environmental predictability in rotifers.</title>
        <authorList>
            <person name="Franch-Gras L."/>
            <person name="Hahn C."/>
            <person name="Garcia-Roger E.M."/>
            <person name="Carmona M.J."/>
            <person name="Serra M."/>
            <person name="Gomez A."/>
        </authorList>
    </citation>
    <scope>NUCLEOTIDE SEQUENCE [LARGE SCALE GENOMIC DNA]</scope>
    <source>
        <strain evidence="2">HYR1</strain>
    </source>
</reference>
<dbReference type="EMBL" id="REGN01004455">
    <property type="protein sequence ID" value="RNA17447.1"/>
    <property type="molecule type" value="Genomic_DNA"/>
</dbReference>
<organism evidence="2 3">
    <name type="scientific">Brachionus plicatilis</name>
    <name type="common">Marine rotifer</name>
    <name type="synonym">Brachionus muelleri</name>
    <dbReference type="NCBI Taxonomy" id="10195"/>
    <lineage>
        <taxon>Eukaryota</taxon>
        <taxon>Metazoa</taxon>
        <taxon>Spiralia</taxon>
        <taxon>Gnathifera</taxon>
        <taxon>Rotifera</taxon>
        <taxon>Eurotatoria</taxon>
        <taxon>Monogononta</taxon>
        <taxon>Pseudotrocha</taxon>
        <taxon>Ploima</taxon>
        <taxon>Brachionidae</taxon>
        <taxon>Brachionus</taxon>
    </lineage>
</organism>
<feature type="compositionally biased region" description="Gly residues" evidence="1">
    <location>
        <begin position="45"/>
        <end position="62"/>
    </location>
</feature>
<dbReference type="Proteomes" id="UP000276133">
    <property type="component" value="Unassembled WGS sequence"/>
</dbReference>
<accession>A0A3M7R1I1</accession>
<evidence type="ECO:0000313" key="2">
    <source>
        <dbReference type="EMBL" id="RNA17447.1"/>
    </source>
</evidence>
<evidence type="ECO:0000313" key="3">
    <source>
        <dbReference type="Proteomes" id="UP000276133"/>
    </source>
</evidence>
<proteinExistence type="predicted"/>